<dbReference type="CDD" id="cd09272">
    <property type="entry name" value="RNase_HI_RT_Ty1"/>
    <property type="match status" value="1"/>
</dbReference>
<proteinExistence type="predicted"/>
<dbReference type="SUPFAM" id="SSF56672">
    <property type="entry name" value="DNA/RNA polymerases"/>
    <property type="match status" value="1"/>
</dbReference>
<organism evidence="3">
    <name type="scientific">Sesamum latifolium</name>
    <dbReference type="NCBI Taxonomy" id="2727402"/>
    <lineage>
        <taxon>Eukaryota</taxon>
        <taxon>Viridiplantae</taxon>
        <taxon>Streptophyta</taxon>
        <taxon>Embryophyta</taxon>
        <taxon>Tracheophyta</taxon>
        <taxon>Spermatophyta</taxon>
        <taxon>Magnoliopsida</taxon>
        <taxon>eudicotyledons</taxon>
        <taxon>Gunneridae</taxon>
        <taxon>Pentapetalae</taxon>
        <taxon>asterids</taxon>
        <taxon>lamiids</taxon>
        <taxon>Lamiales</taxon>
        <taxon>Pedaliaceae</taxon>
        <taxon>Sesamum</taxon>
    </lineage>
</organism>
<evidence type="ECO:0000259" key="2">
    <source>
        <dbReference type="Pfam" id="PF25597"/>
    </source>
</evidence>
<gene>
    <name evidence="3" type="ORF">Slati_1937000</name>
</gene>
<evidence type="ECO:0000313" key="3">
    <source>
        <dbReference type="EMBL" id="KAL0448091.1"/>
    </source>
</evidence>
<comment type="caution">
    <text evidence="3">The sequence shown here is derived from an EMBL/GenBank/DDBJ whole genome shotgun (WGS) entry which is preliminary data.</text>
</comment>
<reference evidence="3" key="1">
    <citation type="submission" date="2020-06" db="EMBL/GenBank/DDBJ databases">
        <authorList>
            <person name="Li T."/>
            <person name="Hu X."/>
            <person name="Zhang T."/>
            <person name="Song X."/>
            <person name="Zhang H."/>
            <person name="Dai N."/>
            <person name="Sheng W."/>
            <person name="Hou X."/>
            <person name="Wei L."/>
        </authorList>
    </citation>
    <scope>NUCLEOTIDE SEQUENCE</scope>
    <source>
        <strain evidence="3">KEN1</strain>
        <tissue evidence="3">Leaf</tissue>
    </source>
</reference>
<evidence type="ECO:0000259" key="1">
    <source>
        <dbReference type="Pfam" id="PF07727"/>
    </source>
</evidence>
<dbReference type="Pfam" id="PF25597">
    <property type="entry name" value="SH3_retrovirus"/>
    <property type="match status" value="1"/>
</dbReference>
<name>A0AAW2X7I5_9LAMI</name>
<accession>A0AAW2X7I5</accession>
<protein>
    <submittedName>
        <fullName evidence="3">Retrovirus-related Pol polyprotein from transposon TNT 1-94</fullName>
    </submittedName>
</protein>
<dbReference type="Pfam" id="PF07727">
    <property type="entry name" value="RVT_2"/>
    <property type="match status" value="1"/>
</dbReference>
<dbReference type="InterPro" id="IPR013103">
    <property type="entry name" value="RVT_2"/>
</dbReference>
<reference evidence="3" key="2">
    <citation type="journal article" date="2024" name="Plant">
        <title>Genomic evolution and insights into agronomic trait innovations of Sesamum species.</title>
        <authorList>
            <person name="Miao H."/>
            <person name="Wang L."/>
            <person name="Qu L."/>
            <person name="Liu H."/>
            <person name="Sun Y."/>
            <person name="Le M."/>
            <person name="Wang Q."/>
            <person name="Wei S."/>
            <person name="Zheng Y."/>
            <person name="Lin W."/>
            <person name="Duan Y."/>
            <person name="Cao H."/>
            <person name="Xiong S."/>
            <person name="Wang X."/>
            <person name="Wei L."/>
            <person name="Li C."/>
            <person name="Ma Q."/>
            <person name="Ju M."/>
            <person name="Zhao R."/>
            <person name="Li G."/>
            <person name="Mu C."/>
            <person name="Tian Q."/>
            <person name="Mei H."/>
            <person name="Zhang T."/>
            <person name="Gao T."/>
            <person name="Zhang H."/>
        </authorList>
    </citation>
    <scope>NUCLEOTIDE SEQUENCE</scope>
    <source>
        <strain evidence="3">KEN1</strain>
    </source>
</reference>
<dbReference type="PANTHER" id="PTHR11439">
    <property type="entry name" value="GAG-POL-RELATED RETROTRANSPOSON"/>
    <property type="match status" value="1"/>
</dbReference>
<feature type="domain" description="Retroviral polymerase SH3-like" evidence="2">
    <location>
        <begin position="58"/>
        <end position="126"/>
    </location>
</feature>
<dbReference type="InterPro" id="IPR043502">
    <property type="entry name" value="DNA/RNA_pol_sf"/>
</dbReference>
<sequence>MINNLLLTSGLSKYLWGEALNTACHILNRVPLKHNTSTPFDLWKGRKPSLKYFRVWGCLAKLLVPEDKRKKLGLKTVDVVFLGYVETSYALRFFVIKSEISGIKVNTIVEFRDVVFIEDVFPMKTEIPSSVSLNDSLASTRSKRARVVKNFGSDFVTYNIEDDPVTFKDAMASSKAKQWKETVKSEMDSIVSNGTWVLVDLPPRCTTIGSRLTIIGVLIALALMYSLPIHQMDVKTAFLYDELEEKIYMDQPEGFVAHGNEHKVCKLVKSLYRLKQAPKQWNEKFDKTILAFGFTVNENDKCIYCKDMGEADVILGIEFIRSTDGIAISQSHYVEKIIEKFGYQNSRIAKTLMILRQLYLNMKVNLLGALDMVLRYLKGTVSLAIHYGRFPAVLEGYSDASWIAKNSGSNGCSGYIFTLSGGVVSWKSATQTLITRSTFEAELCALDTTGTEAEWLFGLLSQLFIVSQPLSPIVVHCDSQTTIAKMRSRKYNQKTKRHIQVRLKSIRALVSDGVIGIDFDFVGTKDNVADPLTK</sequence>
<dbReference type="AlphaFoldDB" id="A0AAW2X7I5"/>
<feature type="domain" description="Reverse transcriptase Ty1/copia-type" evidence="1">
    <location>
        <begin position="211"/>
        <end position="316"/>
    </location>
</feature>
<dbReference type="InterPro" id="IPR057670">
    <property type="entry name" value="SH3_retrovirus"/>
</dbReference>
<dbReference type="EMBL" id="JACGWN010000006">
    <property type="protein sequence ID" value="KAL0448091.1"/>
    <property type="molecule type" value="Genomic_DNA"/>
</dbReference>
<dbReference type="PANTHER" id="PTHR11439:SF440">
    <property type="entry name" value="INTEGRASE CATALYTIC DOMAIN-CONTAINING PROTEIN"/>
    <property type="match status" value="1"/>
</dbReference>